<dbReference type="EMBL" id="BHZC01000001">
    <property type="protein sequence ID" value="GCD40143.1"/>
    <property type="molecule type" value="Genomic_DNA"/>
</dbReference>
<evidence type="ECO:0000313" key="1">
    <source>
        <dbReference type="EMBL" id="GCD40143.1"/>
    </source>
</evidence>
<organism evidence="1 2">
    <name type="scientific">Streptomyces chrestomyceticus JCM 4735</name>
    <dbReference type="NCBI Taxonomy" id="1306181"/>
    <lineage>
        <taxon>Bacteria</taxon>
        <taxon>Bacillati</taxon>
        <taxon>Actinomycetota</taxon>
        <taxon>Actinomycetes</taxon>
        <taxon>Kitasatosporales</taxon>
        <taxon>Streptomycetaceae</taxon>
        <taxon>Streptomyces</taxon>
    </lineage>
</organism>
<sequence>MSPCPPFGSLSVGDEVFGDLRWIDLYLRRGDTDRVIATIGSARERARRMSAPEMLFLVDAWEAASRVGRGDLDRARDLLDDAERGLRGGTLFPGDHARTLAGGVRAAYCLETGDLAGAERALGTAYAAAPAARDLPILSVVAVQAAAFAEAHGRHHRAAVLLGAASRLRGAHDRTDRQVRDLTRRGRAALGEDAFAAAYGTGWELDGKTAATEVDPGRLRRELGTARPGHG</sequence>
<reference evidence="1 2" key="1">
    <citation type="submission" date="2018-11" db="EMBL/GenBank/DDBJ databases">
        <title>Whole genome sequence of Streptomyces chrestomyceticus NBRC 13444(T).</title>
        <authorList>
            <person name="Komaki H."/>
            <person name="Tamura T."/>
        </authorList>
    </citation>
    <scope>NUCLEOTIDE SEQUENCE [LARGE SCALE GENOMIC DNA]</scope>
    <source>
        <strain evidence="1 2">NBRC 13444</strain>
    </source>
</reference>
<proteinExistence type="predicted"/>
<protein>
    <submittedName>
        <fullName evidence="1">SARP family transcriptional regulator</fullName>
    </submittedName>
</protein>
<dbReference type="Proteomes" id="UP000287830">
    <property type="component" value="Unassembled WGS sequence"/>
</dbReference>
<name>A0A7U9L4N7_9ACTN</name>
<gene>
    <name evidence="1" type="ORF">OEIGOIKO_08000</name>
</gene>
<accession>A0A7U9L4N7</accession>
<evidence type="ECO:0000313" key="2">
    <source>
        <dbReference type="Proteomes" id="UP000287830"/>
    </source>
</evidence>
<dbReference type="AlphaFoldDB" id="A0A7U9L4N7"/>
<comment type="caution">
    <text evidence="1">The sequence shown here is derived from an EMBL/GenBank/DDBJ whole genome shotgun (WGS) entry which is preliminary data.</text>
</comment>